<dbReference type="Proteomes" id="UP000327013">
    <property type="component" value="Unassembled WGS sequence"/>
</dbReference>
<organism evidence="1 2">
    <name type="scientific">Carpinus fangiana</name>
    <dbReference type="NCBI Taxonomy" id="176857"/>
    <lineage>
        <taxon>Eukaryota</taxon>
        <taxon>Viridiplantae</taxon>
        <taxon>Streptophyta</taxon>
        <taxon>Embryophyta</taxon>
        <taxon>Tracheophyta</taxon>
        <taxon>Spermatophyta</taxon>
        <taxon>Magnoliopsida</taxon>
        <taxon>eudicotyledons</taxon>
        <taxon>Gunneridae</taxon>
        <taxon>Pentapetalae</taxon>
        <taxon>rosids</taxon>
        <taxon>fabids</taxon>
        <taxon>Fagales</taxon>
        <taxon>Betulaceae</taxon>
        <taxon>Carpinus</taxon>
    </lineage>
</organism>
<accession>A0A5N6KZY0</accession>
<comment type="caution">
    <text evidence="1">The sequence shown here is derived from an EMBL/GenBank/DDBJ whole genome shotgun (WGS) entry which is preliminary data.</text>
</comment>
<evidence type="ECO:0000313" key="1">
    <source>
        <dbReference type="EMBL" id="KAB8420581.1"/>
    </source>
</evidence>
<reference evidence="1 2" key="1">
    <citation type="submission" date="2019-06" db="EMBL/GenBank/DDBJ databases">
        <title>A chromosomal-level reference genome of Carpinus fangiana (Coryloideae, Betulaceae).</title>
        <authorList>
            <person name="Yang X."/>
            <person name="Wang Z."/>
            <person name="Zhang L."/>
            <person name="Hao G."/>
            <person name="Liu J."/>
            <person name="Yang Y."/>
        </authorList>
    </citation>
    <scope>NUCLEOTIDE SEQUENCE [LARGE SCALE GENOMIC DNA]</scope>
    <source>
        <strain evidence="1">Cfa_2016G</strain>
        <tissue evidence="1">Leaf</tissue>
    </source>
</reference>
<evidence type="ECO:0000313" key="2">
    <source>
        <dbReference type="Proteomes" id="UP000327013"/>
    </source>
</evidence>
<keyword evidence="2" id="KW-1185">Reference proteome</keyword>
<dbReference type="EMBL" id="VIBQ01000032">
    <property type="protein sequence ID" value="KAB8420581.1"/>
    <property type="molecule type" value="Genomic_DNA"/>
</dbReference>
<sequence length="136" mass="14574">MPAAATRRVISGHPSRSSSLFFFSVWCPILFGPPTWTGHTICDTKLPCHNPNIRNGSLWRRPEKCCHLLRLPGCLALLELLGDRVQQVHHGPKALRSAVPDLPHHDLHGLLLHAGVPPCSCLQGGASSALVSSGGG</sequence>
<dbReference type="AlphaFoldDB" id="A0A5N6KZY0"/>
<protein>
    <submittedName>
        <fullName evidence="1">Uncharacterized protein</fullName>
    </submittedName>
</protein>
<gene>
    <name evidence="1" type="ORF">FH972_024976</name>
</gene>
<name>A0A5N6KZY0_9ROSI</name>
<proteinExistence type="predicted"/>